<dbReference type="Pfam" id="PF13191">
    <property type="entry name" value="AAA_16"/>
    <property type="match status" value="1"/>
</dbReference>
<dbReference type="Gene3D" id="1.10.10.10">
    <property type="entry name" value="Winged helix-like DNA-binding domain superfamily/Winged helix DNA-binding domain"/>
    <property type="match status" value="1"/>
</dbReference>
<keyword evidence="9" id="KW-1185">Reference proteome</keyword>
<keyword evidence="4 6" id="KW-0238">DNA-binding</keyword>
<dbReference type="InterPro" id="IPR011990">
    <property type="entry name" value="TPR-like_helical_dom_sf"/>
</dbReference>
<evidence type="ECO:0000313" key="8">
    <source>
        <dbReference type="EMBL" id="GHF06265.1"/>
    </source>
</evidence>
<dbReference type="InterPro" id="IPR036388">
    <property type="entry name" value="WH-like_DNA-bd_sf"/>
</dbReference>
<dbReference type="GO" id="GO:0043531">
    <property type="term" value="F:ADP binding"/>
    <property type="evidence" value="ECO:0007669"/>
    <property type="project" value="InterPro"/>
</dbReference>
<dbReference type="InterPro" id="IPR005158">
    <property type="entry name" value="BTAD"/>
</dbReference>
<dbReference type="GO" id="GO:0006355">
    <property type="term" value="P:regulation of DNA-templated transcription"/>
    <property type="evidence" value="ECO:0007669"/>
    <property type="project" value="InterPro"/>
</dbReference>
<sequence length="658" mass="72158">MGTHFATDVLFRVLGPLEVTDSKERELTPNAPKLRQLMALLLVSDNRVVGVHQMIDELWGSRPPASALATLHSYIYKIRKGVFDVVDGGRVSLHTKPNGYQLDMPADALDAHRFDELVGLGQKALDGGDARTAAGVLGDALAYWRGAPLVDVETGRQLGVQIVRFQERRMRAMELRLEAELQLGRHRELISELKTLCSTHTLDEGMHAKLMIALYRSGRRHEALEMYQTFRRNMIDELGLEPSPTLARLHNAVLAAEPELHLEAEPSPELELRPAGTVLDGIDTVARRTAVADDGDDELPEAAGTRMADAFGTYANGPALPVPSVPTPAQLPPDIADFSGRKEVLARLERHLTEYRSPSAPLSVAWITGMPGVGKTTLATRLAHRVRDQFPDGQLFVDLRGDSTQPLHPRTVLRRFLTALGEQRSALPDDIDEAGELFRSRCASRSLLLFLDCAVAASQVKPLLPGSGDCAVIVTSLAHGLAGSELALLYPFPDDEAHQFLTSIIGLERASEDPLAVDRIIQLCGGLPLALRAVGTRLRRLPDWSLGRFAERLADPRRRLEECSLPGLDLRASYQAGFWRLEERDRLAVQLLAAWSDGSFTAEQAAAQLGCDLMTAEGLLARLAERHLLQTISSKDGPLGYFVHELARAYALQRLAGN</sequence>
<dbReference type="InterPro" id="IPR051677">
    <property type="entry name" value="AfsR-DnrI-RedD_regulator"/>
</dbReference>
<name>A0A919AGL6_9ACTN</name>
<reference evidence="8" key="2">
    <citation type="submission" date="2020-09" db="EMBL/GenBank/DDBJ databases">
        <authorList>
            <person name="Sun Q."/>
            <person name="Ohkuma M."/>
        </authorList>
    </citation>
    <scope>NUCLEOTIDE SEQUENCE</scope>
    <source>
        <strain evidence="8">JCM 4477</strain>
    </source>
</reference>
<dbReference type="SUPFAM" id="SSF46894">
    <property type="entry name" value="C-terminal effector domain of the bipartite response regulators"/>
    <property type="match status" value="1"/>
</dbReference>
<feature type="DNA-binding region" description="OmpR/PhoB-type" evidence="6">
    <location>
        <begin position="1"/>
        <end position="104"/>
    </location>
</feature>
<comment type="caution">
    <text evidence="8">The sequence shown here is derived from an EMBL/GenBank/DDBJ whole genome shotgun (WGS) entry which is preliminary data.</text>
</comment>
<dbReference type="InterPro" id="IPR001867">
    <property type="entry name" value="OmpR/PhoB-type_DNA-bd"/>
</dbReference>
<evidence type="ECO:0000256" key="2">
    <source>
        <dbReference type="ARBA" id="ARBA00023012"/>
    </source>
</evidence>
<dbReference type="InterPro" id="IPR027417">
    <property type="entry name" value="P-loop_NTPase"/>
</dbReference>
<organism evidence="8 9">
    <name type="scientific">Streptomyces fumanus</name>
    <dbReference type="NCBI Taxonomy" id="67302"/>
    <lineage>
        <taxon>Bacteria</taxon>
        <taxon>Bacillati</taxon>
        <taxon>Actinomycetota</taxon>
        <taxon>Actinomycetes</taxon>
        <taxon>Kitasatosporales</taxon>
        <taxon>Streptomycetaceae</taxon>
        <taxon>Streptomyces</taxon>
    </lineage>
</organism>
<protein>
    <recommendedName>
        <fullName evidence="7">OmpR/PhoB-type domain-containing protein</fullName>
    </recommendedName>
</protein>
<gene>
    <name evidence="8" type="ORF">GCM10018772_33990</name>
</gene>
<dbReference type="SUPFAM" id="SSF48452">
    <property type="entry name" value="TPR-like"/>
    <property type="match status" value="1"/>
</dbReference>
<dbReference type="Proteomes" id="UP000630718">
    <property type="component" value="Unassembled WGS sequence"/>
</dbReference>
<keyword evidence="3" id="KW-0805">Transcription regulation</keyword>
<keyword evidence="2" id="KW-0902">Two-component regulatory system</keyword>
<dbReference type="CDD" id="cd15831">
    <property type="entry name" value="BTAD"/>
    <property type="match status" value="1"/>
</dbReference>
<dbReference type="InterPro" id="IPR016032">
    <property type="entry name" value="Sig_transdc_resp-reg_C-effctor"/>
</dbReference>
<evidence type="ECO:0000256" key="5">
    <source>
        <dbReference type="ARBA" id="ARBA00023163"/>
    </source>
</evidence>
<evidence type="ECO:0000256" key="4">
    <source>
        <dbReference type="ARBA" id="ARBA00023125"/>
    </source>
</evidence>
<dbReference type="PRINTS" id="PR00364">
    <property type="entry name" value="DISEASERSIST"/>
</dbReference>
<evidence type="ECO:0000259" key="7">
    <source>
        <dbReference type="PROSITE" id="PS51755"/>
    </source>
</evidence>
<dbReference type="PROSITE" id="PS51755">
    <property type="entry name" value="OMPR_PHOB"/>
    <property type="match status" value="1"/>
</dbReference>
<dbReference type="PANTHER" id="PTHR35807:SF1">
    <property type="entry name" value="TRANSCRIPTIONAL REGULATOR REDD"/>
    <property type="match status" value="1"/>
</dbReference>
<feature type="domain" description="OmpR/PhoB-type" evidence="7">
    <location>
        <begin position="1"/>
        <end position="104"/>
    </location>
</feature>
<keyword evidence="5" id="KW-0804">Transcription</keyword>
<dbReference type="Gene3D" id="1.25.40.10">
    <property type="entry name" value="Tetratricopeptide repeat domain"/>
    <property type="match status" value="1"/>
</dbReference>
<comment type="similarity">
    <text evidence="1">Belongs to the AfsR/DnrI/RedD regulatory family.</text>
</comment>
<dbReference type="Gene3D" id="3.40.50.300">
    <property type="entry name" value="P-loop containing nucleotide triphosphate hydrolases"/>
    <property type="match status" value="1"/>
</dbReference>
<reference evidence="8" key="1">
    <citation type="journal article" date="2014" name="Int. J. Syst. Evol. Microbiol.">
        <title>Complete genome sequence of Corynebacterium casei LMG S-19264T (=DSM 44701T), isolated from a smear-ripened cheese.</title>
        <authorList>
            <consortium name="US DOE Joint Genome Institute (JGI-PGF)"/>
            <person name="Walter F."/>
            <person name="Albersmeier A."/>
            <person name="Kalinowski J."/>
            <person name="Ruckert C."/>
        </authorList>
    </citation>
    <scope>NUCLEOTIDE SEQUENCE</scope>
    <source>
        <strain evidence="8">JCM 4477</strain>
    </source>
</reference>
<dbReference type="GO" id="GO:0000160">
    <property type="term" value="P:phosphorelay signal transduction system"/>
    <property type="evidence" value="ECO:0007669"/>
    <property type="project" value="UniProtKB-KW"/>
</dbReference>
<dbReference type="PANTHER" id="PTHR35807">
    <property type="entry name" value="TRANSCRIPTIONAL REGULATOR REDD-RELATED"/>
    <property type="match status" value="1"/>
</dbReference>
<dbReference type="SMART" id="SM00862">
    <property type="entry name" value="Trans_reg_C"/>
    <property type="match status" value="1"/>
</dbReference>
<proteinExistence type="inferred from homology"/>
<dbReference type="AlphaFoldDB" id="A0A919AGL6"/>
<evidence type="ECO:0000313" key="9">
    <source>
        <dbReference type="Proteomes" id="UP000630718"/>
    </source>
</evidence>
<dbReference type="EMBL" id="BNBI01000007">
    <property type="protein sequence ID" value="GHF06265.1"/>
    <property type="molecule type" value="Genomic_DNA"/>
</dbReference>
<dbReference type="GO" id="GO:0003677">
    <property type="term" value="F:DNA binding"/>
    <property type="evidence" value="ECO:0007669"/>
    <property type="project" value="UniProtKB-UniRule"/>
</dbReference>
<evidence type="ECO:0000256" key="1">
    <source>
        <dbReference type="ARBA" id="ARBA00005820"/>
    </source>
</evidence>
<evidence type="ECO:0000256" key="3">
    <source>
        <dbReference type="ARBA" id="ARBA00023015"/>
    </source>
</evidence>
<dbReference type="Pfam" id="PF03704">
    <property type="entry name" value="BTAD"/>
    <property type="match status" value="1"/>
</dbReference>
<accession>A0A919AGL6</accession>
<dbReference type="SUPFAM" id="SSF52540">
    <property type="entry name" value="P-loop containing nucleoside triphosphate hydrolases"/>
    <property type="match status" value="1"/>
</dbReference>
<evidence type="ECO:0000256" key="6">
    <source>
        <dbReference type="PROSITE-ProRule" id="PRU01091"/>
    </source>
</evidence>
<dbReference type="InterPro" id="IPR041664">
    <property type="entry name" value="AAA_16"/>
</dbReference>
<dbReference type="SMART" id="SM01043">
    <property type="entry name" value="BTAD"/>
    <property type="match status" value="1"/>
</dbReference>